<dbReference type="Proteomes" id="UP000287651">
    <property type="component" value="Unassembled WGS sequence"/>
</dbReference>
<dbReference type="EMBL" id="AMZH03021315">
    <property type="protein sequence ID" value="RRT38319.1"/>
    <property type="molecule type" value="Genomic_DNA"/>
</dbReference>
<reference evidence="1 2" key="1">
    <citation type="journal article" date="2014" name="Agronomy (Basel)">
        <title>A Draft Genome Sequence for Ensete ventricosum, the Drought-Tolerant Tree Against Hunger.</title>
        <authorList>
            <person name="Harrison J."/>
            <person name="Moore K.A."/>
            <person name="Paszkiewicz K."/>
            <person name="Jones T."/>
            <person name="Grant M."/>
            <person name="Ambacheew D."/>
            <person name="Muzemil S."/>
            <person name="Studholme D.J."/>
        </authorList>
    </citation>
    <scope>NUCLEOTIDE SEQUENCE [LARGE SCALE GENOMIC DNA]</scope>
</reference>
<gene>
    <name evidence="1" type="ORF">B296_00043885</name>
</gene>
<proteinExistence type="predicted"/>
<accession>A0A426XFQ5</accession>
<evidence type="ECO:0000313" key="2">
    <source>
        <dbReference type="Proteomes" id="UP000287651"/>
    </source>
</evidence>
<protein>
    <submittedName>
        <fullName evidence="1">Uncharacterized protein</fullName>
    </submittedName>
</protein>
<name>A0A426XFQ5_ENSVE</name>
<organism evidence="1 2">
    <name type="scientific">Ensete ventricosum</name>
    <name type="common">Abyssinian banana</name>
    <name type="synonym">Musa ensete</name>
    <dbReference type="NCBI Taxonomy" id="4639"/>
    <lineage>
        <taxon>Eukaryota</taxon>
        <taxon>Viridiplantae</taxon>
        <taxon>Streptophyta</taxon>
        <taxon>Embryophyta</taxon>
        <taxon>Tracheophyta</taxon>
        <taxon>Spermatophyta</taxon>
        <taxon>Magnoliopsida</taxon>
        <taxon>Liliopsida</taxon>
        <taxon>Zingiberales</taxon>
        <taxon>Musaceae</taxon>
        <taxon>Ensete</taxon>
    </lineage>
</organism>
<evidence type="ECO:0000313" key="1">
    <source>
        <dbReference type="EMBL" id="RRT38319.1"/>
    </source>
</evidence>
<dbReference type="AlphaFoldDB" id="A0A426XFQ5"/>
<feature type="non-terminal residue" evidence="1">
    <location>
        <position position="1"/>
    </location>
</feature>
<sequence length="178" mass="19766">LLEEQSLKVVELCKTLVRKPPKMPGVCISSSLAASANGGSCGAVTMVNSDVRLLCKIPMNSVIIGPSLRRQELLRLHPTSSSRTRRMSSRVRATWPFRSNGKEMDVNIERSEAANEDILIFFFQLDLETRIQAEILAASAKALAYENIQYAFRLGQRVLVDVRADPNLLVAYGKSFLL</sequence>
<comment type="caution">
    <text evidence="1">The sequence shown here is derived from an EMBL/GenBank/DDBJ whole genome shotgun (WGS) entry which is preliminary data.</text>
</comment>